<dbReference type="Gene3D" id="1.10.10.10">
    <property type="entry name" value="Winged helix-like DNA-binding domain superfamily/Winged helix DNA-binding domain"/>
    <property type="match status" value="1"/>
</dbReference>
<evidence type="ECO:0000259" key="2">
    <source>
        <dbReference type="Pfam" id="PF04492"/>
    </source>
</evidence>
<dbReference type="NCBIfam" id="TIGR01610">
    <property type="entry name" value="phage_O_Nterm"/>
    <property type="match status" value="1"/>
</dbReference>
<evidence type="ECO:0000313" key="4">
    <source>
        <dbReference type="EMBL" id="NYZ69353.1"/>
    </source>
</evidence>
<reference evidence="4 5" key="1">
    <citation type="submission" date="2020-07" db="EMBL/GenBank/DDBJ databases">
        <title>Endozoicomonas sp. nov., isolated from sediment.</title>
        <authorList>
            <person name="Gu T."/>
        </authorList>
    </citation>
    <scope>NUCLEOTIDE SEQUENCE [LARGE SCALE GENOMIC DNA]</scope>
    <source>
        <strain evidence="4 5">SM1973</strain>
    </source>
</reference>
<evidence type="ECO:0000259" key="3">
    <source>
        <dbReference type="Pfam" id="PF17948"/>
    </source>
</evidence>
<accession>A0A853I7R1</accession>
<name>A0A853I7R1_9GAMM</name>
<feature type="compositionally biased region" description="Polar residues" evidence="1">
    <location>
        <begin position="123"/>
        <end position="145"/>
    </location>
</feature>
<evidence type="ECO:0000256" key="1">
    <source>
        <dbReference type="SAM" id="MobiDB-lite"/>
    </source>
</evidence>
<feature type="region of interest" description="Disordered" evidence="1">
    <location>
        <begin position="117"/>
        <end position="149"/>
    </location>
</feature>
<feature type="domain" description="DnaT DNA-binding" evidence="3">
    <location>
        <begin position="210"/>
        <end position="276"/>
    </location>
</feature>
<dbReference type="InterPro" id="IPR036388">
    <property type="entry name" value="WH-like_DNA-bd_sf"/>
</dbReference>
<proteinExistence type="predicted"/>
<dbReference type="Gene3D" id="1.10.8.1180">
    <property type="match status" value="1"/>
</dbReference>
<dbReference type="InterPro" id="IPR006497">
    <property type="entry name" value="Phage_lambda_VrpO_N"/>
</dbReference>
<dbReference type="AlphaFoldDB" id="A0A853I7R1"/>
<dbReference type="Pfam" id="PF17948">
    <property type="entry name" value="DnaT"/>
    <property type="match status" value="1"/>
</dbReference>
<organism evidence="4 5">
    <name type="scientific">Spartinivicinus marinus</name>
    <dbReference type="NCBI Taxonomy" id="2994442"/>
    <lineage>
        <taxon>Bacteria</taxon>
        <taxon>Pseudomonadati</taxon>
        <taxon>Pseudomonadota</taxon>
        <taxon>Gammaproteobacteria</taxon>
        <taxon>Oceanospirillales</taxon>
        <taxon>Zooshikellaceae</taxon>
        <taxon>Spartinivicinus</taxon>
    </lineage>
</organism>
<comment type="caution">
    <text evidence="4">The sequence shown here is derived from an EMBL/GenBank/DDBJ whole genome shotgun (WGS) entry which is preliminary data.</text>
</comment>
<dbReference type="InterPro" id="IPR040480">
    <property type="entry name" value="DnaT_DNA_bind"/>
</dbReference>
<feature type="region of interest" description="Disordered" evidence="1">
    <location>
        <begin position="169"/>
        <end position="211"/>
    </location>
</feature>
<evidence type="ECO:0000313" key="5">
    <source>
        <dbReference type="Proteomes" id="UP000569732"/>
    </source>
</evidence>
<protein>
    <submittedName>
        <fullName evidence="4">Replication protein</fullName>
    </submittedName>
</protein>
<dbReference type="EMBL" id="JACCKB010000076">
    <property type="protein sequence ID" value="NYZ69353.1"/>
    <property type="molecule type" value="Genomic_DNA"/>
</dbReference>
<gene>
    <name evidence="4" type="ORF">H0A36_25370</name>
</gene>
<dbReference type="Pfam" id="PF04492">
    <property type="entry name" value="Phage_rep_O"/>
    <property type="match status" value="1"/>
</dbReference>
<sequence>MYQQQDANIVTFPTAQPEGKKGFVMITNELLEASCKVKLSSRQHNILNAVIRKTIGFNRDFDWLAPQQIAELIDYDGDISHIYADLRVLKARKILVADGKSIGVNLNTSEWELKKPVAKTSRKAPQNKQKTASNLGNSLAENSQHTSEKPLKKVAENCHLQNTIIHTTNNITPCSPPAGEASPKTKRIKSNHSIFSKKPPAPTTRKNPDQPMTMDWQPDWTILAANLRMLGIPLEFAHEVLPEFRTYWIEEGVTRRWQSSFLSRVQSQWVRRQTHQGVFSSQKQTESNRVTNDNWHENVFDEFGELSAGCH</sequence>
<feature type="domain" description="Bacteriophage lambda Replication protein O N-terminal" evidence="2">
    <location>
        <begin position="20"/>
        <end position="111"/>
    </location>
</feature>
<dbReference type="GO" id="GO:0006260">
    <property type="term" value="P:DNA replication"/>
    <property type="evidence" value="ECO:0007669"/>
    <property type="project" value="InterPro"/>
</dbReference>
<dbReference type="RefSeq" id="WP_180571347.1">
    <property type="nucleotide sequence ID" value="NZ_JACCKB010000076.1"/>
</dbReference>
<dbReference type="Proteomes" id="UP000569732">
    <property type="component" value="Unassembled WGS sequence"/>
</dbReference>
<keyword evidence="5" id="KW-1185">Reference proteome</keyword>